<dbReference type="InterPro" id="IPR014284">
    <property type="entry name" value="RNA_pol_sigma-70_dom"/>
</dbReference>
<dbReference type="Pfam" id="PF08281">
    <property type="entry name" value="Sigma70_r4_2"/>
    <property type="match status" value="1"/>
</dbReference>
<sequence length="205" mass="23812">MTPIRSNTETIPLHWSLLKQGEASALESLYRLYANALYNYGSKFSADQDLIKECIQEVFVAIWTRRAQLGDPQNVKNYLFKAFRLSVFKKANLLQKQVSYEETEHYPFQASLNIEEEMITAENNAALKERLEITLNKLSARQREAIFLKFYEAQSYEEIAEIMNITVKGAYKVMGRAIDALRDLLSKEDFFLILMLFSIKTDHFS</sequence>
<dbReference type="Gene3D" id="1.10.10.10">
    <property type="entry name" value="Winged helix-like DNA-binding domain superfamily/Winged helix DNA-binding domain"/>
    <property type="match status" value="1"/>
</dbReference>
<evidence type="ECO:0000256" key="2">
    <source>
        <dbReference type="ARBA" id="ARBA00023015"/>
    </source>
</evidence>
<keyword evidence="3" id="KW-0731">Sigma factor</keyword>
<dbReference type="InterPro" id="IPR013324">
    <property type="entry name" value="RNA_pol_sigma_r3/r4-like"/>
</dbReference>
<dbReference type="OrthoDB" id="9150024at2"/>
<dbReference type="InterPro" id="IPR036388">
    <property type="entry name" value="WH-like_DNA-bd_sf"/>
</dbReference>
<dbReference type="GO" id="GO:0006352">
    <property type="term" value="P:DNA-templated transcription initiation"/>
    <property type="evidence" value="ECO:0007669"/>
    <property type="project" value="InterPro"/>
</dbReference>
<dbReference type="Gene3D" id="1.10.1740.10">
    <property type="match status" value="1"/>
</dbReference>
<dbReference type="PANTHER" id="PTHR43133">
    <property type="entry name" value="RNA POLYMERASE ECF-TYPE SIGMA FACTO"/>
    <property type="match status" value="1"/>
</dbReference>
<gene>
    <name evidence="6" type="ORF">SAMN04488522_104744</name>
</gene>
<feature type="domain" description="RNA polymerase sigma factor 70 region 4 type 2" evidence="5">
    <location>
        <begin position="134"/>
        <end position="177"/>
    </location>
</feature>
<dbReference type="AlphaFoldDB" id="A0A1M5HNU1"/>
<dbReference type="EMBL" id="FQUQ01000004">
    <property type="protein sequence ID" value="SHG17626.1"/>
    <property type="molecule type" value="Genomic_DNA"/>
</dbReference>
<dbReference type="GO" id="GO:0016987">
    <property type="term" value="F:sigma factor activity"/>
    <property type="evidence" value="ECO:0007669"/>
    <property type="project" value="UniProtKB-KW"/>
</dbReference>
<evidence type="ECO:0000313" key="6">
    <source>
        <dbReference type="EMBL" id="SHG17626.1"/>
    </source>
</evidence>
<dbReference type="STRING" id="288992.SAMN04488522_104744"/>
<evidence type="ECO:0000256" key="1">
    <source>
        <dbReference type="ARBA" id="ARBA00010641"/>
    </source>
</evidence>
<dbReference type="GO" id="GO:0003677">
    <property type="term" value="F:DNA binding"/>
    <property type="evidence" value="ECO:0007669"/>
    <property type="project" value="InterPro"/>
</dbReference>
<dbReference type="InterPro" id="IPR013249">
    <property type="entry name" value="RNA_pol_sigma70_r4_t2"/>
</dbReference>
<dbReference type="NCBIfam" id="TIGR02937">
    <property type="entry name" value="sigma70-ECF"/>
    <property type="match status" value="1"/>
</dbReference>
<keyword evidence="7" id="KW-1185">Reference proteome</keyword>
<evidence type="ECO:0000256" key="4">
    <source>
        <dbReference type="ARBA" id="ARBA00023163"/>
    </source>
</evidence>
<reference evidence="7" key="1">
    <citation type="submission" date="2016-11" db="EMBL/GenBank/DDBJ databases">
        <authorList>
            <person name="Varghese N."/>
            <person name="Submissions S."/>
        </authorList>
    </citation>
    <scope>NUCLEOTIDE SEQUENCE [LARGE SCALE GENOMIC DNA]</scope>
    <source>
        <strain evidence="7">DSM 16990</strain>
    </source>
</reference>
<dbReference type="SUPFAM" id="SSF88946">
    <property type="entry name" value="Sigma2 domain of RNA polymerase sigma factors"/>
    <property type="match status" value="1"/>
</dbReference>
<evidence type="ECO:0000256" key="3">
    <source>
        <dbReference type="ARBA" id="ARBA00023082"/>
    </source>
</evidence>
<evidence type="ECO:0000313" key="7">
    <source>
        <dbReference type="Proteomes" id="UP000184287"/>
    </source>
</evidence>
<dbReference type="SUPFAM" id="SSF88659">
    <property type="entry name" value="Sigma3 and sigma4 domains of RNA polymerase sigma factors"/>
    <property type="match status" value="1"/>
</dbReference>
<dbReference type="InterPro" id="IPR039425">
    <property type="entry name" value="RNA_pol_sigma-70-like"/>
</dbReference>
<name>A0A1M5HNU1_9SPHI</name>
<keyword evidence="2" id="KW-0805">Transcription regulation</keyword>
<accession>A0A1M5HNU1</accession>
<dbReference type="Proteomes" id="UP000184287">
    <property type="component" value="Unassembled WGS sequence"/>
</dbReference>
<protein>
    <submittedName>
        <fullName evidence="6">RNA polymerase sigma factor, sigma-70 family</fullName>
    </submittedName>
</protein>
<organism evidence="6 7">
    <name type="scientific">Pedobacter caeni</name>
    <dbReference type="NCBI Taxonomy" id="288992"/>
    <lineage>
        <taxon>Bacteria</taxon>
        <taxon>Pseudomonadati</taxon>
        <taxon>Bacteroidota</taxon>
        <taxon>Sphingobacteriia</taxon>
        <taxon>Sphingobacteriales</taxon>
        <taxon>Sphingobacteriaceae</taxon>
        <taxon>Pedobacter</taxon>
    </lineage>
</organism>
<dbReference type="PANTHER" id="PTHR43133:SF46">
    <property type="entry name" value="RNA POLYMERASE SIGMA-70 FACTOR ECF SUBFAMILY"/>
    <property type="match status" value="1"/>
</dbReference>
<proteinExistence type="inferred from homology"/>
<dbReference type="InterPro" id="IPR013325">
    <property type="entry name" value="RNA_pol_sigma_r2"/>
</dbReference>
<keyword evidence="4" id="KW-0804">Transcription</keyword>
<dbReference type="CDD" id="cd06171">
    <property type="entry name" value="Sigma70_r4"/>
    <property type="match status" value="1"/>
</dbReference>
<comment type="similarity">
    <text evidence="1">Belongs to the sigma-70 factor family. ECF subfamily.</text>
</comment>
<evidence type="ECO:0000259" key="5">
    <source>
        <dbReference type="Pfam" id="PF08281"/>
    </source>
</evidence>
<dbReference type="RefSeq" id="WP_073233504.1">
    <property type="nucleotide sequence ID" value="NZ_FQUQ01000004.1"/>
</dbReference>